<dbReference type="RefSeq" id="WP_215617686.1">
    <property type="nucleotide sequence ID" value="NZ_JADOER010000004.1"/>
</dbReference>
<keyword evidence="1" id="KW-0472">Membrane</keyword>
<proteinExistence type="predicted"/>
<organism evidence="2 3">
    <name type="scientific">Leptothoe kymatousa TAU-MAC 1615</name>
    <dbReference type="NCBI Taxonomy" id="2364775"/>
    <lineage>
        <taxon>Bacteria</taxon>
        <taxon>Bacillati</taxon>
        <taxon>Cyanobacteriota</taxon>
        <taxon>Cyanophyceae</taxon>
        <taxon>Nodosilineales</taxon>
        <taxon>Cymatolegaceae</taxon>
        <taxon>Leptothoe</taxon>
        <taxon>Leptothoe kymatousa</taxon>
    </lineage>
</organism>
<reference evidence="2 3" key="1">
    <citation type="journal article" date="2021" name="Mar. Drugs">
        <title>Genome Reduction and Secondary Metabolism of the Marine Sponge-Associated Cyanobacterium Leptothoe.</title>
        <authorList>
            <person name="Konstantinou D."/>
            <person name="Popin R.V."/>
            <person name="Fewer D.P."/>
            <person name="Sivonen K."/>
            <person name="Gkelis S."/>
        </authorList>
    </citation>
    <scope>NUCLEOTIDE SEQUENCE [LARGE SCALE GENOMIC DNA]</scope>
    <source>
        <strain evidence="2 3">TAU-MAC 1615</strain>
    </source>
</reference>
<evidence type="ECO:0000256" key="1">
    <source>
        <dbReference type="SAM" id="Phobius"/>
    </source>
</evidence>
<dbReference type="Proteomes" id="UP001196661">
    <property type="component" value="Unassembled WGS sequence"/>
</dbReference>
<evidence type="ECO:0008006" key="4">
    <source>
        <dbReference type="Google" id="ProtNLM"/>
    </source>
</evidence>
<evidence type="ECO:0000313" key="2">
    <source>
        <dbReference type="EMBL" id="MBT9311821.1"/>
    </source>
</evidence>
<keyword evidence="3" id="KW-1185">Reference proteome</keyword>
<keyword evidence="1" id="KW-1133">Transmembrane helix</keyword>
<keyword evidence="1" id="KW-0812">Transmembrane</keyword>
<name>A0ABS5Y2H8_9CYAN</name>
<comment type="caution">
    <text evidence="2">The sequence shown here is derived from an EMBL/GenBank/DDBJ whole genome shotgun (WGS) entry which is preliminary data.</text>
</comment>
<sequence>MTSLAGLILIIISLWICQIIDGIPHIFSGFPGLPWWLWLGVGSIVVSWLIKD</sequence>
<evidence type="ECO:0000313" key="3">
    <source>
        <dbReference type="Proteomes" id="UP001196661"/>
    </source>
</evidence>
<dbReference type="EMBL" id="JADOER010000004">
    <property type="protein sequence ID" value="MBT9311821.1"/>
    <property type="molecule type" value="Genomic_DNA"/>
</dbReference>
<feature type="transmembrane region" description="Helical" evidence="1">
    <location>
        <begin position="32"/>
        <end position="50"/>
    </location>
</feature>
<protein>
    <recommendedName>
        <fullName evidence="4">DUF5668 domain-containing protein</fullName>
    </recommendedName>
</protein>
<gene>
    <name evidence="2" type="ORF">IXB28_06355</name>
</gene>
<accession>A0ABS5Y2H8</accession>